<gene>
    <name evidence="1" type="ORF">P280DRAFT_406422</name>
</gene>
<dbReference type="OrthoDB" id="3791653at2759"/>
<sequence>LFNTSASRYMSGYLNNFSTLATATGNIRVAGSIKLPIQGVSTVRLRCLLPNRLTKISKLTQTLYSSKLYNTRLFS</sequence>
<organism evidence="1 2">
    <name type="scientific">Massarina eburnea CBS 473.64</name>
    <dbReference type="NCBI Taxonomy" id="1395130"/>
    <lineage>
        <taxon>Eukaryota</taxon>
        <taxon>Fungi</taxon>
        <taxon>Dikarya</taxon>
        <taxon>Ascomycota</taxon>
        <taxon>Pezizomycotina</taxon>
        <taxon>Dothideomycetes</taxon>
        <taxon>Pleosporomycetidae</taxon>
        <taxon>Pleosporales</taxon>
        <taxon>Massarineae</taxon>
        <taxon>Massarinaceae</taxon>
        <taxon>Massarina</taxon>
    </lineage>
</organism>
<name>A0A6A6RQX5_9PLEO</name>
<dbReference type="Proteomes" id="UP000799753">
    <property type="component" value="Unassembled WGS sequence"/>
</dbReference>
<keyword evidence="2" id="KW-1185">Reference proteome</keyword>
<dbReference type="EMBL" id="MU006792">
    <property type="protein sequence ID" value="KAF2637846.1"/>
    <property type="molecule type" value="Genomic_DNA"/>
</dbReference>
<accession>A0A6A6RQX5</accession>
<dbReference type="AlphaFoldDB" id="A0A6A6RQX5"/>
<proteinExistence type="predicted"/>
<feature type="non-terminal residue" evidence="1">
    <location>
        <position position="1"/>
    </location>
</feature>
<protein>
    <submittedName>
        <fullName evidence="1">Uncharacterized protein</fullName>
    </submittedName>
</protein>
<evidence type="ECO:0000313" key="1">
    <source>
        <dbReference type="EMBL" id="KAF2637846.1"/>
    </source>
</evidence>
<reference evidence="1" key="1">
    <citation type="journal article" date="2020" name="Stud. Mycol.">
        <title>101 Dothideomycetes genomes: a test case for predicting lifestyles and emergence of pathogens.</title>
        <authorList>
            <person name="Haridas S."/>
            <person name="Albert R."/>
            <person name="Binder M."/>
            <person name="Bloem J."/>
            <person name="Labutti K."/>
            <person name="Salamov A."/>
            <person name="Andreopoulos B."/>
            <person name="Baker S."/>
            <person name="Barry K."/>
            <person name="Bills G."/>
            <person name="Bluhm B."/>
            <person name="Cannon C."/>
            <person name="Castanera R."/>
            <person name="Culley D."/>
            <person name="Daum C."/>
            <person name="Ezra D."/>
            <person name="Gonzalez J."/>
            <person name="Henrissat B."/>
            <person name="Kuo A."/>
            <person name="Liang C."/>
            <person name="Lipzen A."/>
            <person name="Lutzoni F."/>
            <person name="Magnuson J."/>
            <person name="Mondo S."/>
            <person name="Nolan M."/>
            <person name="Ohm R."/>
            <person name="Pangilinan J."/>
            <person name="Park H.-J."/>
            <person name="Ramirez L."/>
            <person name="Alfaro M."/>
            <person name="Sun H."/>
            <person name="Tritt A."/>
            <person name="Yoshinaga Y."/>
            <person name="Zwiers L.-H."/>
            <person name="Turgeon B."/>
            <person name="Goodwin S."/>
            <person name="Spatafora J."/>
            <person name="Crous P."/>
            <person name="Grigoriev I."/>
        </authorList>
    </citation>
    <scope>NUCLEOTIDE SEQUENCE</scope>
    <source>
        <strain evidence="1">CBS 473.64</strain>
    </source>
</reference>
<evidence type="ECO:0000313" key="2">
    <source>
        <dbReference type="Proteomes" id="UP000799753"/>
    </source>
</evidence>